<keyword evidence="2" id="KW-1185">Reference proteome</keyword>
<reference evidence="1 2" key="1">
    <citation type="journal article" date="2018" name="Front. Plant Sci.">
        <title>Red Clover (Trifolium pratense) and Zigzag Clover (T. medium) - A Picture of Genomic Similarities and Differences.</title>
        <authorList>
            <person name="Dluhosova J."/>
            <person name="Istvanek J."/>
            <person name="Nedelnik J."/>
            <person name="Repkova J."/>
        </authorList>
    </citation>
    <scope>NUCLEOTIDE SEQUENCE [LARGE SCALE GENOMIC DNA]</scope>
    <source>
        <strain evidence="2">cv. 10/8</strain>
        <tissue evidence="1">Leaf</tissue>
    </source>
</reference>
<name>A0A392N8U2_9FABA</name>
<dbReference type="Proteomes" id="UP000265520">
    <property type="component" value="Unassembled WGS sequence"/>
</dbReference>
<evidence type="ECO:0000313" key="2">
    <source>
        <dbReference type="Proteomes" id="UP000265520"/>
    </source>
</evidence>
<feature type="non-terminal residue" evidence="1">
    <location>
        <position position="47"/>
    </location>
</feature>
<evidence type="ECO:0000313" key="1">
    <source>
        <dbReference type="EMBL" id="MCH96227.1"/>
    </source>
</evidence>
<comment type="caution">
    <text evidence="1">The sequence shown here is derived from an EMBL/GenBank/DDBJ whole genome shotgun (WGS) entry which is preliminary data.</text>
</comment>
<proteinExistence type="predicted"/>
<accession>A0A392N8U2</accession>
<sequence>MKETAGFCTAGNLVCQENRVANWRGTCLDALFIDPNFLISAAVSEFK</sequence>
<dbReference type="EMBL" id="LXQA010031823">
    <property type="protein sequence ID" value="MCH96227.1"/>
    <property type="molecule type" value="Genomic_DNA"/>
</dbReference>
<organism evidence="1 2">
    <name type="scientific">Trifolium medium</name>
    <dbReference type="NCBI Taxonomy" id="97028"/>
    <lineage>
        <taxon>Eukaryota</taxon>
        <taxon>Viridiplantae</taxon>
        <taxon>Streptophyta</taxon>
        <taxon>Embryophyta</taxon>
        <taxon>Tracheophyta</taxon>
        <taxon>Spermatophyta</taxon>
        <taxon>Magnoliopsida</taxon>
        <taxon>eudicotyledons</taxon>
        <taxon>Gunneridae</taxon>
        <taxon>Pentapetalae</taxon>
        <taxon>rosids</taxon>
        <taxon>fabids</taxon>
        <taxon>Fabales</taxon>
        <taxon>Fabaceae</taxon>
        <taxon>Papilionoideae</taxon>
        <taxon>50 kb inversion clade</taxon>
        <taxon>NPAAA clade</taxon>
        <taxon>Hologalegina</taxon>
        <taxon>IRL clade</taxon>
        <taxon>Trifolieae</taxon>
        <taxon>Trifolium</taxon>
    </lineage>
</organism>
<protein>
    <submittedName>
        <fullName evidence="1">Uncharacterized protein</fullName>
    </submittedName>
</protein>
<dbReference type="AlphaFoldDB" id="A0A392N8U2"/>